<protein>
    <submittedName>
        <fullName evidence="1">Uncharacterized protein</fullName>
    </submittedName>
</protein>
<dbReference type="EMBL" id="GBRH01224179">
    <property type="protein sequence ID" value="JAD73716.1"/>
    <property type="molecule type" value="Transcribed_RNA"/>
</dbReference>
<organism evidence="1">
    <name type="scientific">Arundo donax</name>
    <name type="common">Giant reed</name>
    <name type="synonym">Donax arundinaceus</name>
    <dbReference type="NCBI Taxonomy" id="35708"/>
    <lineage>
        <taxon>Eukaryota</taxon>
        <taxon>Viridiplantae</taxon>
        <taxon>Streptophyta</taxon>
        <taxon>Embryophyta</taxon>
        <taxon>Tracheophyta</taxon>
        <taxon>Spermatophyta</taxon>
        <taxon>Magnoliopsida</taxon>
        <taxon>Liliopsida</taxon>
        <taxon>Poales</taxon>
        <taxon>Poaceae</taxon>
        <taxon>PACMAD clade</taxon>
        <taxon>Arundinoideae</taxon>
        <taxon>Arundineae</taxon>
        <taxon>Arundo</taxon>
    </lineage>
</organism>
<reference evidence="1" key="1">
    <citation type="submission" date="2014-09" db="EMBL/GenBank/DDBJ databases">
        <authorList>
            <person name="Magalhaes I.L.F."/>
            <person name="Oliveira U."/>
            <person name="Santos F.R."/>
            <person name="Vidigal T.H.D.A."/>
            <person name="Brescovit A.D."/>
            <person name="Santos A.J."/>
        </authorList>
    </citation>
    <scope>NUCLEOTIDE SEQUENCE</scope>
    <source>
        <tissue evidence="1">Shoot tissue taken approximately 20 cm above the soil surface</tissue>
    </source>
</reference>
<reference evidence="1" key="2">
    <citation type="journal article" date="2015" name="Data Brief">
        <title>Shoot transcriptome of the giant reed, Arundo donax.</title>
        <authorList>
            <person name="Barrero R.A."/>
            <person name="Guerrero F.D."/>
            <person name="Moolhuijzen P."/>
            <person name="Goolsby J.A."/>
            <person name="Tidwell J."/>
            <person name="Bellgard S.E."/>
            <person name="Bellgard M.I."/>
        </authorList>
    </citation>
    <scope>NUCLEOTIDE SEQUENCE</scope>
    <source>
        <tissue evidence="1">Shoot tissue taken approximately 20 cm above the soil surface</tissue>
    </source>
</reference>
<accession>A0A0A9CDR5</accession>
<name>A0A0A9CDR5_ARUDO</name>
<dbReference type="AlphaFoldDB" id="A0A0A9CDR5"/>
<proteinExistence type="predicted"/>
<evidence type="ECO:0000313" key="1">
    <source>
        <dbReference type="EMBL" id="JAD73716.1"/>
    </source>
</evidence>
<sequence length="26" mass="3061">MRMPSSWNGIAYVQVKLDQVFYIDQA</sequence>